<dbReference type="AlphaFoldDB" id="A0AAD3GYV3"/>
<proteinExistence type="predicted"/>
<protein>
    <submittedName>
        <fullName evidence="1">Uncharacterized protein</fullName>
    </submittedName>
</protein>
<gene>
    <name evidence="1" type="ORF">CTEN210_00142</name>
</gene>
<dbReference type="EMBL" id="BLLK01000013">
    <property type="protein sequence ID" value="GFH43669.1"/>
    <property type="molecule type" value="Genomic_DNA"/>
</dbReference>
<keyword evidence="2" id="KW-1185">Reference proteome</keyword>
<evidence type="ECO:0000313" key="1">
    <source>
        <dbReference type="EMBL" id="GFH43669.1"/>
    </source>
</evidence>
<dbReference type="Proteomes" id="UP001054902">
    <property type="component" value="Unassembled WGS sequence"/>
</dbReference>
<comment type="caution">
    <text evidence="1">The sequence shown here is derived from an EMBL/GenBank/DDBJ whole genome shotgun (WGS) entry which is preliminary data.</text>
</comment>
<evidence type="ECO:0000313" key="2">
    <source>
        <dbReference type="Proteomes" id="UP001054902"/>
    </source>
</evidence>
<reference evidence="1 2" key="1">
    <citation type="journal article" date="2021" name="Sci. Rep.">
        <title>The genome of the diatom Chaetoceros tenuissimus carries an ancient integrated fragment of an extant virus.</title>
        <authorList>
            <person name="Hongo Y."/>
            <person name="Kimura K."/>
            <person name="Takaki Y."/>
            <person name="Yoshida Y."/>
            <person name="Baba S."/>
            <person name="Kobayashi G."/>
            <person name="Nagasaki K."/>
            <person name="Hano T."/>
            <person name="Tomaru Y."/>
        </authorList>
    </citation>
    <scope>NUCLEOTIDE SEQUENCE [LARGE SCALE GENOMIC DNA]</scope>
    <source>
        <strain evidence="1 2">NIES-3715</strain>
    </source>
</reference>
<accession>A0AAD3GYV3</accession>
<sequence length="300" mass="33303">MKKATKYFSIFVALCVLQNTTSYSLHNNKQPNQNDRLHTAKVDRRTSILAVGSFLSSSVVTFSTTYAALASDSGPSEQVSLSQKYAYENRNRNKNKDALIRDDVWYFSGQQPPRSIDVTNLPPGPTWNAWGTCSTDSSTGNSCTYVSLKQKIPAYSNYAFTISLGSKEYSELGSKLQSLSSSNANISDSQIVELLQYLQTSENKSTPSPAIDAQLKMVLFAAAVLTSPNYTGPPFELLIARFYINELNFSTKEIINAIQSKDLERAVGAWEFGKDSWNSYFTIVNKAILPKVGDKFLLIR</sequence>
<name>A0AAD3GYV3_9STRA</name>
<organism evidence="1 2">
    <name type="scientific">Chaetoceros tenuissimus</name>
    <dbReference type="NCBI Taxonomy" id="426638"/>
    <lineage>
        <taxon>Eukaryota</taxon>
        <taxon>Sar</taxon>
        <taxon>Stramenopiles</taxon>
        <taxon>Ochrophyta</taxon>
        <taxon>Bacillariophyta</taxon>
        <taxon>Coscinodiscophyceae</taxon>
        <taxon>Chaetocerotophycidae</taxon>
        <taxon>Chaetocerotales</taxon>
        <taxon>Chaetocerotaceae</taxon>
        <taxon>Chaetoceros</taxon>
    </lineage>
</organism>